<evidence type="ECO:0000256" key="4">
    <source>
        <dbReference type="ARBA" id="ARBA00022824"/>
    </source>
</evidence>
<dbReference type="InterPro" id="IPR012919">
    <property type="entry name" value="SUN_dom"/>
</dbReference>
<feature type="coiled-coil region" evidence="11">
    <location>
        <begin position="720"/>
        <end position="770"/>
    </location>
</feature>
<feature type="region of interest" description="Disordered" evidence="12">
    <location>
        <begin position="824"/>
        <end position="898"/>
    </location>
</feature>
<dbReference type="PANTHER" id="PTHR12953:SF0">
    <property type="entry name" value="SUN DOMAIN-CONTAINING OSSIFICATION FACTOR"/>
    <property type="match status" value="1"/>
</dbReference>
<evidence type="ECO:0000256" key="8">
    <source>
        <dbReference type="ARBA" id="ARBA00046288"/>
    </source>
</evidence>
<evidence type="ECO:0000256" key="6">
    <source>
        <dbReference type="ARBA" id="ARBA00023136"/>
    </source>
</evidence>
<evidence type="ECO:0000256" key="9">
    <source>
        <dbReference type="ARBA" id="ARBA00061226"/>
    </source>
</evidence>
<evidence type="ECO:0000313" key="15">
    <source>
        <dbReference type="EMBL" id="CAD7593403.1"/>
    </source>
</evidence>
<evidence type="ECO:0000256" key="1">
    <source>
        <dbReference type="ARBA" id="ARBA00004389"/>
    </source>
</evidence>
<dbReference type="Pfam" id="PF07738">
    <property type="entry name" value="Sad1_UNC"/>
    <property type="match status" value="1"/>
</dbReference>
<keyword evidence="5" id="KW-1133">Transmembrane helix</keyword>
<dbReference type="GO" id="GO:0034975">
    <property type="term" value="P:protein folding in endoplasmic reticulum"/>
    <property type="evidence" value="ECO:0007669"/>
    <property type="project" value="TreeGrafter"/>
</dbReference>
<feature type="chain" id="PRO_5031125112" description="SUN domain-containing protein" evidence="13">
    <location>
        <begin position="20"/>
        <end position="1130"/>
    </location>
</feature>
<keyword evidence="3 13" id="KW-0732">Signal</keyword>
<feature type="region of interest" description="Disordered" evidence="12">
    <location>
        <begin position="80"/>
        <end position="159"/>
    </location>
</feature>
<feature type="region of interest" description="Disordered" evidence="12">
    <location>
        <begin position="176"/>
        <end position="205"/>
    </location>
</feature>
<reference evidence="15" key="1">
    <citation type="submission" date="2020-11" db="EMBL/GenBank/DDBJ databases">
        <authorList>
            <person name="Tran Van P."/>
        </authorList>
    </citation>
    <scope>NUCLEOTIDE SEQUENCE</scope>
</reference>
<accession>A0A7R9JXR2</accession>
<dbReference type="PANTHER" id="PTHR12953">
    <property type="entry name" value="MEMBRANE PROTEIN CH1 RELATED"/>
    <property type="match status" value="1"/>
</dbReference>
<dbReference type="FunFam" id="2.60.120.260:FF:000099">
    <property type="entry name" value="Uncharacterized protein, isoform C"/>
    <property type="match status" value="1"/>
</dbReference>
<comment type="subcellular location">
    <subcellularLocation>
        <location evidence="8">Endomembrane system</location>
        <topology evidence="8">Single-pass type I membrane protein</topology>
    </subcellularLocation>
    <subcellularLocation>
        <location evidence="1">Endoplasmic reticulum membrane</location>
        <topology evidence="1">Single-pass membrane protein</topology>
    </subcellularLocation>
</comment>
<keyword evidence="6" id="KW-0472">Membrane</keyword>
<evidence type="ECO:0000256" key="12">
    <source>
        <dbReference type="SAM" id="MobiDB-lite"/>
    </source>
</evidence>
<dbReference type="Gene3D" id="2.60.120.260">
    <property type="entry name" value="Galactose-binding domain-like"/>
    <property type="match status" value="1"/>
</dbReference>
<feature type="compositionally biased region" description="Polar residues" evidence="12">
    <location>
        <begin position="585"/>
        <end position="596"/>
    </location>
</feature>
<evidence type="ECO:0000256" key="13">
    <source>
        <dbReference type="SAM" id="SignalP"/>
    </source>
</evidence>
<comment type="similarity">
    <text evidence="9">Belongs to the SLP1 family.</text>
</comment>
<keyword evidence="11" id="KW-0175">Coiled coil</keyword>
<dbReference type="PROSITE" id="PS51469">
    <property type="entry name" value="SUN"/>
    <property type="match status" value="1"/>
</dbReference>
<evidence type="ECO:0000256" key="10">
    <source>
        <dbReference type="ARBA" id="ARBA00064635"/>
    </source>
</evidence>
<evidence type="ECO:0000256" key="11">
    <source>
        <dbReference type="SAM" id="Coils"/>
    </source>
</evidence>
<evidence type="ECO:0000256" key="2">
    <source>
        <dbReference type="ARBA" id="ARBA00022692"/>
    </source>
</evidence>
<dbReference type="GO" id="GO:0005789">
    <property type="term" value="C:endoplasmic reticulum membrane"/>
    <property type="evidence" value="ECO:0007669"/>
    <property type="project" value="UniProtKB-SubCell"/>
</dbReference>
<keyword evidence="7" id="KW-0325">Glycoprotein</keyword>
<feature type="domain" description="SUN" evidence="14">
    <location>
        <begin position="183"/>
        <end position="341"/>
    </location>
</feature>
<keyword evidence="4" id="KW-0256">Endoplasmic reticulum</keyword>
<sequence>MRNSVCCIYAVLMFVSVLSRLIVANPGGSLHPHYRIRHFLQLPPVVEEIFSVQVMAANLGSRAVGSSEQFNEIISSFEETASLSDQQPGSGASSTTRLSASEPPARVPGVDNTTMTPREEASLGYSVHEELRVPESEMSVMDVPQDATPPSNMTAGTDDGAVQEDIPSFSEWTQKQLAEAEKKRDVNSSMSSSSGNLKLRSKNQASPDCGAKVLISNPESGSAGSVLSPSQDEYMLNTCTSRIWFIVELCEAIQAKKIELANFELFSSSPREFSVFVSDRYPTRDWQLAGQFTASDERTVQSFTLPPGDMFSKYIKVELHSHYGQEHFCPVSLFRAYGTSEFEALDTEDENEPRTHDDNDDDDEEPLYKSETGEPPRNLFGSARDAVLSIVKKAAEALVKGGEKGNGTSTTALGGAEHPLLDTEWCISPSHLVVCDNCSDALYHRMFQLLACQGPRLARLLDQPLVAEALHRGQLCGHFGLDLGHGPLGAPYPLRPLTNGVIPKQGGLGSYLEVMLSPEYLGALCNTLAVLERKVVLNVSQADSEPVYPNKTTEVDVDKNPLLKSMVMTCTMDLSSKTEPCDSPRYTSDDIQPTRTQPDKMADLSSDVQLEREITTEVQLSEETTRMSASSSTVLVRNHTVSQLEEPERVLEATPEEEDLDTLLSELKELNIDSSTIPASVSTTSAPPSNIGGQKESVFLRLSNRIKALERNMSLSGQYLEELSRRYKRQVEEMQRSLNRSLVAAAEDSRREEERDRKRAEEEAELREQLEILTGQVFLQHVVFLSIEVAVVLLVLQFLRQPQRVILSSDKHVIRRTRSLDGVGGHLSRSHDCRRTPSGQVTVSDTHNHLTLPDMDLGEAGIAPSRAEGKRRRRKRRDPVKSASINTPVPSRRVSDHSRAYQAAISGALPSRRASSSDLVQACSGEWLSPLKDQYSTQPMVDIQLPRVQLDFLSSSAGVEDNHLEISNPHFVPASEITTGTSPLQDRVTAVWRQTSTHPLYHTNKPITGQGSPRSSAGKGHSALSTTRSCPSIVFKMGRSKTITVEQRAGQFKADQFYVSDSKILIYGICNIRLESDKKDSLNKHVVSTGHLRRKEEQKTHGIKRQLSITEVCDKQKKAKTEKLVFIANI</sequence>
<keyword evidence="2" id="KW-0812">Transmembrane</keyword>
<feature type="region of interest" description="Disordered" evidence="12">
    <location>
        <begin position="575"/>
        <end position="603"/>
    </location>
</feature>
<feature type="compositionally biased region" description="Basic residues" evidence="12">
    <location>
        <begin position="869"/>
        <end position="878"/>
    </location>
</feature>
<feature type="compositionally biased region" description="Polar residues" evidence="12">
    <location>
        <begin position="1005"/>
        <end position="1015"/>
    </location>
</feature>
<evidence type="ECO:0000256" key="3">
    <source>
        <dbReference type="ARBA" id="ARBA00022729"/>
    </source>
</evidence>
<evidence type="ECO:0000256" key="7">
    <source>
        <dbReference type="ARBA" id="ARBA00023180"/>
    </source>
</evidence>
<proteinExistence type="inferred from homology"/>
<organism evidence="15">
    <name type="scientific">Timema genevievae</name>
    <name type="common">Walking stick</name>
    <dbReference type="NCBI Taxonomy" id="629358"/>
    <lineage>
        <taxon>Eukaryota</taxon>
        <taxon>Metazoa</taxon>
        <taxon>Ecdysozoa</taxon>
        <taxon>Arthropoda</taxon>
        <taxon>Hexapoda</taxon>
        <taxon>Insecta</taxon>
        <taxon>Pterygota</taxon>
        <taxon>Neoptera</taxon>
        <taxon>Polyneoptera</taxon>
        <taxon>Phasmatodea</taxon>
        <taxon>Timematodea</taxon>
        <taxon>Timematoidea</taxon>
        <taxon>Timematidae</taxon>
        <taxon>Timema</taxon>
    </lineage>
</organism>
<name>A0A7R9JXR2_TIMGE</name>
<feature type="region of interest" description="Disordered" evidence="12">
    <location>
        <begin position="344"/>
        <end position="380"/>
    </location>
</feature>
<feature type="region of interest" description="Disordered" evidence="12">
    <location>
        <begin position="1000"/>
        <end position="1025"/>
    </location>
</feature>
<protein>
    <recommendedName>
        <fullName evidence="14">SUN domain-containing protein</fullName>
    </recommendedName>
</protein>
<dbReference type="EMBL" id="OE840943">
    <property type="protein sequence ID" value="CAD7593403.1"/>
    <property type="molecule type" value="Genomic_DNA"/>
</dbReference>
<feature type="compositionally biased region" description="Basic and acidic residues" evidence="12">
    <location>
        <begin position="117"/>
        <end position="135"/>
    </location>
</feature>
<feature type="signal peptide" evidence="13">
    <location>
        <begin position="1"/>
        <end position="19"/>
    </location>
</feature>
<dbReference type="InterPro" id="IPR045120">
    <property type="entry name" value="Suco/Slp1-like"/>
</dbReference>
<dbReference type="AlphaFoldDB" id="A0A7R9JXR2"/>
<evidence type="ECO:0000256" key="5">
    <source>
        <dbReference type="ARBA" id="ARBA00022989"/>
    </source>
</evidence>
<feature type="compositionally biased region" description="Polar residues" evidence="12">
    <location>
        <begin position="80"/>
        <end position="99"/>
    </location>
</feature>
<gene>
    <name evidence="15" type="ORF">TGEB3V08_LOCUS5297</name>
</gene>
<comment type="subunit">
    <text evidence="10">Interacts with EMP65.</text>
</comment>
<evidence type="ECO:0000259" key="14">
    <source>
        <dbReference type="PROSITE" id="PS51469"/>
    </source>
</evidence>